<evidence type="ECO:0000256" key="3">
    <source>
        <dbReference type="ARBA" id="ARBA00022741"/>
    </source>
</evidence>
<evidence type="ECO:0000256" key="4">
    <source>
        <dbReference type="ARBA" id="ARBA00022840"/>
    </source>
</evidence>
<feature type="domain" description="ABC transporter" evidence="5">
    <location>
        <begin position="3"/>
        <end position="231"/>
    </location>
</feature>
<keyword evidence="2" id="KW-0813">Transport</keyword>
<dbReference type="PROSITE" id="PS50893">
    <property type="entry name" value="ABC_TRANSPORTER_2"/>
    <property type="match status" value="1"/>
</dbReference>
<reference evidence="6 7" key="1">
    <citation type="submission" date="2019-03" db="EMBL/GenBank/DDBJ databases">
        <title>Genomic Encyclopedia of Type Strains, Phase IV (KMG-IV): sequencing the most valuable type-strain genomes for metagenomic binning, comparative biology and taxonomic classification.</title>
        <authorList>
            <person name="Goeker M."/>
        </authorList>
    </citation>
    <scope>NUCLEOTIDE SEQUENCE [LARGE SCALE GENOMIC DNA]</scope>
    <source>
        <strain evidence="6 7">DSM 26752</strain>
    </source>
</reference>
<dbReference type="InterPro" id="IPR003593">
    <property type="entry name" value="AAA+_ATPase"/>
</dbReference>
<dbReference type="Proteomes" id="UP000294567">
    <property type="component" value="Unassembled WGS sequence"/>
</dbReference>
<sequence length="288" mass="32810">MELRIDKVTKQFKDLKAVNNVDLNFTQGIWGLLGPNGAGKTTLMRMMVGNLKPSKGEIYFDGHTISSLGDKYLDRIGYLPQHFGYDKNQSVEDFLHYIGCLKGIDKVTRHKRIVDLLEQFNLSDVKHKKIDKLSGGMKRRVGICQAMLNNPDILIVDEPTAGLDIEERRRFRQYLATISKEKIVILSTHIVSDVEFIANYLILMESGEIIETGESNTLINSIDGMVFESVVKDEEMNILEQKYRIVNFHNEGDGNVRIRYIANSPLKNSKLVKPNLNDFYLSKIKGVK</sequence>
<dbReference type="GO" id="GO:0016887">
    <property type="term" value="F:ATP hydrolysis activity"/>
    <property type="evidence" value="ECO:0007669"/>
    <property type="project" value="InterPro"/>
</dbReference>
<proteinExistence type="inferred from homology"/>
<evidence type="ECO:0000313" key="7">
    <source>
        <dbReference type="Proteomes" id="UP000294567"/>
    </source>
</evidence>
<dbReference type="GO" id="GO:0005524">
    <property type="term" value="F:ATP binding"/>
    <property type="evidence" value="ECO:0007669"/>
    <property type="project" value="UniProtKB-KW"/>
</dbReference>
<dbReference type="Gene3D" id="3.40.50.300">
    <property type="entry name" value="P-loop containing nucleotide triphosphate hydrolases"/>
    <property type="match status" value="1"/>
</dbReference>
<name>A0A4R3L036_9FIRM</name>
<evidence type="ECO:0000313" key="6">
    <source>
        <dbReference type="EMBL" id="TCS91515.1"/>
    </source>
</evidence>
<dbReference type="RefSeq" id="WP_132025191.1">
    <property type="nucleotide sequence ID" value="NZ_CP068564.1"/>
</dbReference>
<comment type="caution">
    <text evidence="6">The sequence shown here is derived from an EMBL/GenBank/DDBJ whole genome shotgun (WGS) entry which is preliminary data.</text>
</comment>
<organism evidence="6 7">
    <name type="scientific">Keratinibaculum paraultunense</name>
    <dbReference type="NCBI Taxonomy" id="1278232"/>
    <lineage>
        <taxon>Bacteria</taxon>
        <taxon>Bacillati</taxon>
        <taxon>Bacillota</taxon>
        <taxon>Tissierellia</taxon>
        <taxon>Tissierellales</taxon>
        <taxon>Tepidimicrobiaceae</taxon>
        <taxon>Keratinibaculum</taxon>
    </lineage>
</organism>
<keyword evidence="3" id="KW-0547">Nucleotide-binding</keyword>
<keyword evidence="4" id="KW-0067">ATP-binding</keyword>
<dbReference type="CDD" id="cd03264">
    <property type="entry name" value="ABC_drug_resistance_like"/>
    <property type="match status" value="1"/>
</dbReference>
<evidence type="ECO:0000256" key="2">
    <source>
        <dbReference type="ARBA" id="ARBA00022448"/>
    </source>
</evidence>
<keyword evidence="7" id="KW-1185">Reference proteome</keyword>
<dbReference type="SMART" id="SM00382">
    <property type="entry name" value="AAA"/>
    <property type="match status" value="1"/>
</dbReference>
<protein>
    <submittedName>
        <fullName evidence="6">ABC-type multidrug transport system ATPase subunit</fullName>
    </submittedName>
</protein>
<comment type="similarity">
    <text evidence="1">Belongs to the ABC transporter superfamily.</text>
</comment>
<dbReference type="SUPFAM" id="SSF52540">
    <property type="entry name" value="P-loop containing nucleoside triphosphate hydrolases"/>
    <property type="match status" value="1"/>
</dbReference>
<accession>A0A4R3L036</accession>
<dbReference type="InterPro" id="IPR003439">
    <property type="entry name" value="ABC_transporter-like_ATP-bd"/>
</dbReference>
<dbReference type="PANTHER" id="PTHR43335:SF2">
    <property type="entry name" value="ABC TRANSPORTER, ATP-BINDING PROTEIN"/>
    <property type="match status" value="1"/>
</dbReference>
<gene>
    <name evidence="6" type="ORF">EDD65_10113</name>
</gene>
<dbReference type="PROSITE" id="PS00211">
    <property type="entry name" value="ABC_TRANSPORTER_1"/>
    <property type="match status" value="1"/>
</dbReference>
<dbReference type="Pfam" id="PF00005">
    <property type="entry name" value="ABC_tran"/>
    <property type="match status" value="1"/>
</dbReference>
<dbReference type="PANTHER" id="PTHR43335">
    <property type="entry name" value="ABC TRANSPORTER, ATP-BINDING PROTEIN"/>
    <property type="match status" value="1"/>
</dbReference>
<dbReference type="InterPro" id="IPR027417">
    <property type="entry name" value="P-loop_NTPase"/>
</dbReference>
<dbReference type="EMBL" id="SMAE01000001">
    <property type="protein sequence ID" value="TCS91515.1"/>
    <property type="molecule type" value="Genomic_DNA"/>
</dbReference>
<dbReference type="InterPro" id="IPR017871">
    <property type="entry name" value="ABC_transporter-like_CS"/>
</dbReference>
<dbReference type="AlphaFoldDB" id="A0A4R3L036"/>
<evidence type="ECO:0000256" key="1">
    <source>
        <dbReference type="ARBA" id="ARBA00005417"/>
    </source>
</evidence>
<dbReference type="OrthoDB" id="9804819at2"/>
<evidence type="ECO:0000259" key="5">
    <source>
        <dbReference type="PROSITE" id="PS50893"/>
    </source>
</evidence>